<dbReference type="EMBL" id="CP017174">
    <property type="protein sequence ID" value="QDE72015.1"/>
    <property type="molecule type" value="Genomic_DNA"/>
</dbReference>
<name>A0AAE6G783_MYXXA</name>
<protein>
    <submittedName>
        <fullName evidence="1">Uncharacterized protein</fullName>
    </submittedName>
</protein>
<gene>
    <name evidence="1" type="ORF">BHS09_36345</name>
</gene>
<organism evidence="1 2">
    <name type="scientific">Myxococcus xanthus</name>
    <dbReference type="NCBI Taxonomy" id="34"/>
    <lineage>
        <taxon>Bacteria</taxon>
        <taxon>Pseudomonadati</taxon>
        <taxon>Myxococcota</taxon>
        <taxon>Myxococcia</taxon>
        <taxon>Myxococcales</taxon>
        <taxon>Cystobacterineae</taxon>
        <taxon>Myxococcaceae</taxon>
        <taxon>Myxococcus</taxon>
    </lineage>
</organism>
<dbReference type="Proteomes" id="UP000320179">
    <property type="component" value="Chromosome"/>
</dbReference>
<proteinExistence type="predicted"/>
<accession>A0AAE6G783</accession>
<evidence type="ECO:0000313" key="1">
    <source>
        <dbReference type="EMBL" id="QDE72015.1"/>
    </source>
</evidence>
<reference evidence="1 2" key="1">
    <citation type="journal article" date="2019" name="Science">
        <title>Social genes are selection hotspots in kin groups of a soil microbe.</title>
        <authorList>
            <person name="Wielgoss S."/>
            <person name="Wolfensberger R."/>
            <person name="Sun L."/>
            <person name="Fiegna F."/>
            <person name="Velicer G.J."/>
        </authorList>
    </citation>
    <scope>NUCLEOTIDE SEQUENCE [LARGE SCALE GENOMIC DNA]</scope>
    <source>
        <strain evidence="1 2">MC3.5.9c15</strain>
    </source>
</reference>
<sequence>MRGERASTLVEALAALSTEELRTFVSDALDRLDEGPRADLEDLLLQRAARSASGWKPAAPPSTFVEEATAFVAAARRAGKAEPSAADHHLRQALTASLAGDYHAARVVFAALLEPIRNGDIYLGQDELADEVLSANLHECNRQFVTAVYVTTPLAERADAVLQALDAAQGLSFVDDPLDEVAASLGGNPPELADFLPLWIARLERDARPGREWESPRERWLRAAVVRREGPSGLARLARATRQPSMAHAWCDALVAAGDWAQALRAFEECAALVRDSASRGDFLDGAALCAQRLGTTDLIDKLEAAWLGAPSLPRLLRWLVSGAASAATIRDLAARALGKPTTKVPSLIGLLHLLTGELNDAARLLSEAPGLGWSQDEHPGHVLFPAFAWLLGDARPGSAHEALSSVLPVPTPSPPELPTPTLRDLLQRAGVMSGCSEADRRTLLEAMKAAATRRTEDILREKRHGHYRQAAILVACCVELEADPVTTAALPAWAEALRTRTSRFPAFQRELNEGFGKALRLPSTN</sequence>
<evidence type="ECO:0000313" key="2">
    <source>
        <dbReference type="Proteomes" id="UP000320179"/>
    </source>
</evidence>
<dbReference type="AlphaFoldDB" id="A0AAE6G783"/>